<sequence>MKNNINLPILPERRLFIALSGIALIAGGLLIFTFAGTDSSRFFCNQSDSDNFHSKTDPIQLKSILHYATSRIVPQQSFSEISVSFEVLRSIGPCNFLVFGLGHDSLMWASLNAQGKTLFLEEDPTWVQTVLKDAPELNAAVVKYRTKLSEADELMQTYKSEPECAPAKSYIKGNDRCRLALTSLPNEVYDTEWDMIMVDAPRGYFAEAPGRMAAIYSATVMARNRKKSGVTHVFLHDVNRKVERDYANEFLCQKYRKHSVGRLWHFEIPPAGNVTGGNDGVWFC</sequence>
<reference evidence="6 7" key="1">
    <citation type="submission" date="2019-05" db="EMBL/GenBank/DDBJ databases">
        <title>Mikania micrantha, genome provides insights into the molecular mechanism of rapid growth.</title>
        <authorList>
            <person name="Liu B."/>
        </authorList>
    </citation>
    <scope>NUCLEOTIDE SEQUENCE [LARGE SCALE GENOMIC DNA]</scope>
    <source>
        <strain evidence="6">NLD-2019</strain>
        <tissue evidence="6">Leaf</tissue>
    </source>
</reference>
<evidence type="ECO:0000256" key="2">
    <source>
        <dbReference type="ARBA" id="ARBA00022692"/>
    </source>
</evidence>
<dbReference type="OrthoDB" id="1896682at2759"/>
<feature type="transmembrane region" description="Helical" evidence="5">
    <location>
        <begin position="15"/>
        <end position="35"/>
    </location>
</feature>
<dbReference type="PANTHER" id="PTHR31444">
    <property type="entry name" value="OS11G0490100 PROTEIN"/>
    <property type="match status" value="1"/>
</dbReference>
<dbReference type="Pfam" id="PF21729">
    <property type="entry name" value="IRX15_IRX15L_GXM"/>
    <property type="match status" value="1"/>
</dbReference>
<comment type="subcellular location">
    <subcellularLocation>
        <location evidence="1">Golgi apparatus membrane</location>
        <topology evidence="1">Single-pass membrane protein</topology>
    </subcellularLocation>
</comment>
<evidence type="ECO:0000256" key="3">
    <source>
        <dbReference type="ARBA" id="ARBA00022989"/>
    </source>
</evidence>
<keyword evidence="2 5" id="KW-0812">Transmembrane</keyword>
<evidence type="ECO:0000313" key="7">
    <source>
        <dbReference type="Proteomes" id="UP000326396"/>
    </source>
</evidence>
<accession>A0A5N6LR00</accession>
<dbReference type="GO" id="GO:0045492">
    <property type="term" value="P:xylan biosynthetic process"/>
    <property type="evidence" value="ECO:0007669"/>
    <property type="project" value="InterPro"/>
</dbReference>
<keyword evidence="4 5" id="KW-0472">Membrane</keyword>
<dbReference type="InterPro" id="IPR006514">
    <property type="entry name" value="IRX15/GXM/AGM"/>
</dbReference>
<dbReference type="GO" id="GO:0000139">
    <property type="term" value="C:Golgi membrane"/>
    <property type="evidence" value="ECO:0007669"/>
    <property type="project" value="UniProtKB-SubCell"/>
</dbReference>
<dbReference type="EMBL" id="SZYD01000018">
    <property type="protein sequence ID" value="KAD2804027.1"/>
    <property type="molecule type" value="Genomic_DNA"/>
</dbReference>
<proteinExistence type="predicted"/>
<dbReference type="InterPro" id="IPR029063">
    <property type="entry name" value="SAM-dependent_MTases_sf"/>
</dbReference>
<evidence type="ECO:0000313" key="6">
    <source>
        <dbReference type="EMBL" id="KAD2804027.1"/>
    </source>
</evidence>
<keyword evidence="3 5" id="KW-1133">Transmembrane helix</keyword>
<evidence type="ECO:0000256" key="4">
    <source>
        <dbReference type="ARBA" id="ARBA00023136"/>
    </source>
</evidence>
<keyword evidence="7" id="KW-1185">Reference proteome</keyword>
<dbReference type="AlphaFoldDB" id="A0A5N6LR00"/>
<dbReference type="Gene3D" id="3.40.50.150">
    <property type="entry name" value="Vaccinia Virus protein VP39"/>
    <property type="match status" value="1"/>
</dbReference>
<organism evidence="6 7">
    <name type="scientific">Mikania micrantha</name>
    <name type="common">bitter vine</name>
    <dbReference type="NCBI Taxonomy" id="192012"/>
    <lineage>
        <taxon>Eukaryota</taxon>
        <taxon>Viridiplantae</taxon>
        <taxon>Streptophyta</taxon>
        <taxon>Embryophyta</taxon>
        <taxon>Tracheophyta</taxon>
        <taxon>Spermatophyta</taxon>
        <taxon>Magnoliopsida</taxon>
        <taxon>eudicotyledons</taxon>
        <taxon>Gunneridae</taxon>
        <taxon>Pentapetalae</taxon>
        <taxon>asterids</taxon>
        <taxon>campanulids</taxon>
        <taxon>Asterales</taxon>
        <taxon>Asteraceae</taxon>
        <taxon>Asteroideae</taxon>
        <taxon>Heliantheae alliance</taxon>
        <taxon>Eupatorieae</taxon>
        <taxon>Mikania</taxon>
    </lineage>
</organism>
<dbReference type="NCBIfam" id="TIGR01627">
    <property type="entry name" value="A_thal_3515"/>
    <property type="match status" value="1"/>
</dbReference>
<dbReference type="Proteomes" id="UP000326396">
    <property type="component" value="Linkage Group LG8"/>
</dbReference>
<evidence type="ECO:0000256" key="5">
    <source>
        <dbReference type="SAM" id="Phobius"/>
    </source>
</evidence>
<protein>
    <submittedName>
        <fullName evidence="6">Uncharacterized protein</fullName>
    </submittedName>
</protein>
<evidence type="ECO:0000256" key="1">
    <source>
        <dbReference type="ARBA" id="ARBA00004194"/>
    </source>
</evidence>
<gene>
    <name evidence="6" type="ORF">E3N88_37404</name>
</gene>
<name>A0A5N6LR00_9ASTR</name>
<comment type="caution">
    <text evidence="6">The sequence shown here is derived from an EMBL/GenBank/DDBJ whole genome shotgun (WGS) entry which is preliminary data.</text>
</comment>